<sequence length="188" mass="21530">MLPSSLKFLVVEDLVSDSFLIQRQLNKLCDNAEIRFADSQLALTNALKKYMPDFIISDFSLSGFDGFDVIRMVKDHDPNLIILIISGSLNNDEKVAQLLMEGASGFFLKDPINELPEKLRPVLEKLYIEKQEQLEKLDHQRKKDAALDEVASFLREFDSSREDADEDTILQTMQKSILRLFPNYGSKQ</sequence>
<keyword evidence="1 2" id="KW-0597">Phosphoprotein</keyword>
<dbReference type="Pfam" id="PF00072">
    <property type="entry name" value="Response_reg"/>
    <property type="match status" value="1"/>
</dbReference>
<proteinExistence type="predicted"/>
<evidence type="ECO:0000256" key="2">
    <source>
        <dbReference type="PROSITE-ProRule" id="PRU00169"/>
    </source>
</evidence>
<dbReference type="GO" id="GO:0000160">
    <property type="term" value="P:phosphorelay signal transduction system"/>
    <property type="evidence" value="ECO:0007669"/>
    <property type="project" value="InterPro"/>
</dbReference>
<evidence type="ECO:0000313" key="4">
    <source>
        <dbReference type="EMBL" id="TYP71634.1"/>
    </source>
</evidence>
<dbReference type="InterPro" id="IPR001789">
    <property type="entry name" value="Sig_transdc_resp-reg_receiver"/>
</dbReference>
<dbReference type="InterPro" id="IPR011006">
    <property type="entry name" value="CheY-like_superfamily"/>
</dbReference>
<dbReference type="SUPFAM" id="SSF52172">
    <property type="entry name" value="CheY-like"/>
    <property type="match status" value="1"/>
</dbReference>
<name>A0A5S5BX98_9FLAO</name>
<dbReference type="SMART" id="SM00448">
    <property type="entry name" value="REC"/>
    <property type="match status" value="1"/>
</dbReference>
<evidence type="ECO:0000256" key="1">
    <source>
        <dbReference type="ARBA" id="ARBA00022553"/>
    </source>
</evidence>
<dbReference type="PROSITE" id="PS50110">
    <property type="entry name" value="RESPONSE_REGULATORY"/>
    <property type="match status" value="1"/>
</dbReference>
<dbReference type="PANTHER" id="PTHR44591:SF3">
    <property type="entry name" value="RESPONSE REGULATORY DOMAIN-CONTAINING PROTEIN"/>
    <property type="match status" value="1"/>
</dbReference>
<accession>A0A5S5BX98</accession>
<dbReference type="Gene3D" id="3.40.50.2300">
    <property type="match status" value="1"/>
</dbReference>
<dbReference type="AlphaFoldDB" id="A0A5S5BX98"/>
<gene>
    <name evidence="4" type="ORF">BD809_10844</name>
</gene>
<feature type="modified residue" description="4-aspartylphosphate" evidence="2">
    <location>
        <position position="58"/>
    </location>
</feature>
<organism evidence="4 5">
    <name type="scientific">Aquimarina intermedia</name>
    <dbReference type="NCBI Taxonomy" id="350814"/>
    <lineage>
        <taxon>Bacteria</taxon>
        <taxon>Pseudomonadati</taxon>
        <taxon>Bacteroidota</taxon>
        <taxon>Flavobacteriia</taxon>
        <taxon>Flavobacteriales</taxon>
        <taxon>Flavobacteriaceae</taxon>
        <taxon>Aquimarina</taxon>
    </lineage>
</organism>
<dbReference type="OrthoDB" id="794741at2"/>
<dbReference type="InterPro" id="IPR050595">
    <property type="entry name" value="Bact_response_regulator"/>
</dbReference>
<dbReference type="Proteomes" id="UP000324376">
    <property type="component" value="Unassembled WGS sequence"/>
</dbReference>
<dbReference type="RefSeq" id="WP_148783235.1">
    <property type="nucleotide sequence ID" value="NZ_VNHU01000008.1"/>
</dbReference>
<dbReference type="EMBL" id="VNHU01000008">
    <property type="protein sequence ID" value="TYP71634.1"/>
    <property type="molecule type" value="Genomic_DNA"/>
</dbReference>
<dbReference type="PANTHER" id="PTHR44591">
    <property type="entry name" value="STRESS RESPONSE REGULATOR PROTEIN 1"/>
    <property type="match status" value="1"/>
</dbReference>
<feature type="domain" description="Response regulatory" evidence="3">
    <location>
        <begin position="7"/>
        <end position="124"/>
    </location>
</feature>
<protein>
    <submittedName>
        <fullName evidence="4">Response regulator receiver domain-containing protein</fullName>
    </submittedName>
</protein>
<evidence type="ECO:0000259" key="3">
    <source>
        <dbReference type="PROSITE" id="PS50110"/>
    </source>
</evidence>
<keyword evidence="5" id="KW-1185">Reference proteome</keyword>
<reference evidence="4 5" key="1">
    <citation type="submission" date="2019-07" db="EMBL/GenBank/DDBJ databases">
        <title>Genomic Encyclopedia of Archaeal and Bacterial Type Strains, Phase II (KMG-II): from individual species to whole genera.</title>
        <authorList>
            <person name="Goeker M."/>
        </authorList>
    </citation>
    <scope>NUCLEOTIDE SEQUENCE [LARGE SCALE GENOMIC DNA]</scope>
    <source>
        <strain evidence="4 5">DSM 17527</strain>
    </source>
</reference>
<evidence type="ECO:0000313" key="5">
    <source>
        <dbReference type="Proteomes" id="UP000324376"/>
    </source>
</evidence>
<comment type="caution">
    <text evidence="4">The sequence shown here is derived from an EMBL/GenBank/DDBJ whole genome shotgun (WGS) entry which is preliminary data.</text>
</comment>